<dbReference type="GO" id="GO:0140096">
    <property type="term" value="F:catalytic activity, acting on a protein"/>
    <property type="evidence" value="ECO:0007669"/>
    <property type="project" value="UniProtKB-ARBA"/>
</dbReference>
<dbReference type="PANTHER" id="PTHR43707:SF1">
    <property type="entry name" value="HISTIDINE--TRNA LIGASE, MITOCHONDRIAL-RELATED"/>
    <property type="match status" value="1"/>
</dbReference>
<comment type="similarity">
    <text evidence="3 8">Belongs to the class-II aminoacyl-tRNA synthetase family. HisZ subfamily.</text>
</comment>
<dbReference type="InterPro" id="IPR006195">
    <property type="entry name" value="aa-tRNA-synth_II"/>
</dbReference>
<dbReference type="PIRSF" id="PIRSF001549">
    <property type="entry name" value="His-tRNA_synth"/>
    <property type="match status" value="1"/>
</dbReference>
<keyword evidence="8" id="KW-0028">Amino-acid biosynthesis</keyword>
<feature type="binding site" evidence="9">
    <location>
        <begin position="81"/>
        <end position="83"/>
    </location>
    <ligand>
        <name>L-histidine</name>
        <dbReference type="ChEBI" id="CHEBI:57595"/>
    </ligand>
</feature>
<keyword evidence="11" id="KW-0808">Transferase</keyword>
<comment type="miscellaneous">
    <text evidence="8">This function is generally fulfilled by the C-terminal part of HisG, which is missing in some bacteria such as this one.</text>
</comment>
<sequence>MSNSTALRIPYGTKDILPGDARLQRELEDRVAANFLSWGYDEAITPTFEYADTFALSGAGISDESMRFMDRNNRTLMLRSEMTTPLARMVATRLKNDKGVKRLFYIANVFRHEQTQAGRQCEFSQAGIEMIGAEAPMADAEVLALAVSSLKAAGLQDFLISVGHSAFLAGIMEEAGLTEKQADFVKTMILSHNAVGLEEAAVRFIPKNLKDLFRDLLYLQGGRDLLDDLEGRVKNQKSLDALKNLKAIYKLAEAYGVAQYLSFDLSLIRNFDYYTGMVFEAYAPQIGFNICGGGRYDHMMEAFGDPEPATGFALGIDRIILSLRRDGRFNRESKWDIYVAWAPGCQEKAIQKALELRNGGKNVKVATNALTPEEAAKACAENRCEAVAYVG</sequence>
<dbReference type="InterPro" id="IPR045864">
    <property type="entry name" value="aa-tRNA-synth_II/BPL/LPL"/>
</dbReference>
<dbReference type="GO" id="GO:0000105">
    <property type="term" value="P:L-histidine biosynthetic process"/>
    <property type="evidence" value="ECO:0007669"/>
    <property type="project" value="UniProtKB-UniRule"/>
</dbReference>
<dbReference type="GO" id="GO:0004821">
    <property type="term" value="F:histidine-tRNA ligase activity"/>
    <property type="evidence" value="ECO:0007669"/>
    <property type="project" value="TreeGrafter"/>
</dbReference>
<feature type="binding site" evidence="9">
    <location>
        <position position="111"/>
    </location>
    <ligand>
        <name>L-histidine</name>
        <dbReference type="ChEBI" id="CHEBI:57595"/>
    </ligand>
</feature>
<dbReference type="EMBL" id="FNOP01000002">
    <property type="protein sequence ID" value="SDW52065.1"/>
    <property type="molecule type" value="Genomic_DNA"/>
</dbReference>
<evidence type="ECO:0000259" key="10">
    <source>
        <dbReference type="PROSITE" id="PS50862"/>
    </source>
</evidence>
<evidence type="ECO:0000256" key="1">
    <source>
        <dbReference type="ARBA" id="ARBA00004496"/>
    </source>
</evidence>
<feature type="binding site" evidence="9">
    <location>
        <position position="125"/>
    </location>
    <ligand>
        <name>L-histidine</name>
        <dbReference type="ChEBI" id="CHEBI:57595"/>
    </ligand>
</feature>
<comment type="subcellular location">
    <subcellularLocation>
        <location evidence="1 8">Cytoplasm</location>
    </subcellularLocation>
</comment>
<evidence type="ECO:0000256" key="4">
    <source>
        <dbReference type="ARBA" id="ARBA00011496"/>
    </source>
</evidence>
<comment type="subunit">
    <text evidence="4 8">Heteromultimer composed of HisG and HisZ subunits.</text>
</comment>
<dbReference type="CDD" id="cd00773">
    <property type="entry name" value="HisRS-like_core"/>
    <property type="match status" value="1"/>
</dbReference>
<evidence type="ECO:0000256" key="2">
    <source>
        <dbReference type="ARBA" id="ARBA00004667"/>
    </source>
</evidence>
<dbReference type="SUPFAM" id="SSF55681">
    <property type="entry name" value="Class II aaRS and biotin synthetases"/>
    <property type="match status" value="1"/>
</dbReference>
<organism evidence="11 12">
    <name type="scientific">Acidaminococcus fermentans</name>
    <dbReference type="NCBI Taxonomy" id="905"/>
    <lineage>
        <taxon>Bacteria</taxon>
        <taxon>Bacillati</taxon>
        <taxon>Bacillota</taxon>
        <taxon>Negativicutes</taxon>
        <taxon>Acidaminococcales</taxon>
        <taxon>Acidaminococcaceae</taxon>
        <taxon>Acidaminococcus</taxon>
    </lineage>
</organism>
<dbReference type="UniPathway" id="UPA00031">
    <property type="reaction ID" value="UER00006"/>
</dbReference>
<feature type="binding site" evidence="9">
    <location>
        <position position="129"/>
    </location>
    <ligand>
        <name>L-histidine</name>
        <dbReference type="ChEBI" id="CHEBI:57595"/>
    </ligand>
</feature>
<dbReference type="GO" id="GO:0016757">
    <property type="term" value="F:glycosyltransferase activity"/>
    <property type="evidence" value="ECO:0007669"/>
    <property type="project" value="UniProtKB-KW"/>
</dbReference>
<dbReference type="HAMAP" id="MF_00125">
    <property type="entry name" value="HisZ"/>
    <property type="match status" value="1"/>
</dbReference>
<evidence type="ECO:0000256" key="3">
    <source>
        <dbReference type="ARBA" id="ARBA00005539"/>
    </source>
</evidence>
<feature type="binding site" evidence="9">
    <location>
        <position position="269"/>
    </location>
    <ligand>
        <name>L-histidine</name>
        <dbReference type="ChEBI" id="CHEBI:57595"/>
    </ligand>
</feature>
<feature type="domain" description="Aminoacyl-transfer RNA synthetases class-II family profile" evidence="10">
    <location>
        <begin position="22"/>
        <end position="343"/>
    </location>
</feature>
<evidence type="ECO:0000256" key="8">
    <source>
        <dbReference type="HAMAP-Rule" id="MF_00125"/>
    </source>
</evidence>
<keyword evidence="6 8" id="KW-0963">Cytoplasm</keyword>
<comment type="function">
    <text evidence="7 8">Required for the first step of histidine biosynthesis. May allow the feedback regulation of ATP phosphoribosyltransferase activity by histidine.</text>
</comment>
<dbReference type="Pfam" id="PF13393">
    <property type="entry name" value="tRNA-synt_His"/>
    <property type="match status" value="1"/>
</dbReference>
<dbReference type="InterPro" id="IPR004517">
    <property type="entry name" value="HisZ"/>
</dbReference>
<dbReference type="NCBIfam" id="TIGR00443">
    <property type="entry name" value="hisZ_biosyn_reg"/>
    <property type="match status" value="1"/>
</dbReference>
<comment type="caution">
    <text evidence="11">The sequence shown here is derived from an EMBL/GenBank/DDBJ whole genome shotgun (WGS) entry which is preliminary data.</text>
</comment>
<accession>A0A1H2U7B7</accession>
<evidence type="ECO:0000256" key="6">
    <source>
        <dbReference type="ARBA" id="ARBA00022490"/>
    </source>
</evidence>
<keyword evidence="11" id="KW-0328">Glycosyltransferase</keyword>
<dbReference type="InterPro" id="IPR041715">
    <property type="entry name" value="HisRS-like_core"/>
</dbReference>
<evidence type="ECO:0000256" key="7">
    <source>
        <dbReference type="ARBA" id="ARBA00025246"/>
    </source>
</evidence>
<dbReference type="InterPro" id="IPR004516">
    <property type="entry name" value="HisRS/HisZ"/>
</dbReference>
<feature type="binding site" evidence="9">
    <location>
        <begin position="273"/>
        <end position="274"/>
    </location>
    <ligand>
        <name>L-histidine</name>
        <dbReference type="ChEBI" id="CHEBI:57595"/>
    </ligand>
</feature>
<dbReference type="Gene3D" id="3.30.930.10">
    <property type="entry name" value="Bira Bifunctional Protein, Domain 2"/>
    <property type="match status" value="1"/>
</dbReference>
<proteinExistence type="inferred from homology"/>
<reference evidence="11 12" key="1">
    <citation type="submission" date="2016-10" db="EMBL/GenBank/DDBJ databases">
        <authorList>
            <person name="Varghese N."/>
            <person name="Submissions S."/>
        </authorList>
    </citation>
    <scope>NUCLEOTIDE SEQUENCE [LARGE SCALE GENOMIC DNA]</scope>
    <source>
        <strain evidence="11 12">WCC6</strain>
    </source>
</reference>
<dbReference type="AlphaFoldDB" id="A0A1H2U7B7"/>
<evidence type="ECO:0000313" key="11">
    <source>
        <dbReference type="EMBL" id="SDW52065.1"/>
    </source>
</evidence>
<name>A0A1H2U7B7_ACIFE</name>
<keyword evidence="8" id="KW-0368">Histidine biosynthesis</keyword>
<protein>
    <recommendedName>
        <fullName evidence="5 8">ATP phosphoribosyltransferase regulatory subunit</fullName>
    </recommendedName>
</protein>
<dbReference type="GO" id="GO:0005737">
    <property type="term" value="C:cytoplasm"/>
    <property type="evidence" value="ECO:0007669"/>
    <property type="project" value="UniProtKB-SubCell"/>
</dbReference>
<evidence type="ECO:0000313" key="12">
    <source>
        <dbReference type="Proteomes" id="UP000182379"/>
    </source>
</evidence>
<comment type="pathway">
    <text evidence="2 8">Amino-acid biosynthesis; L-histidine biosynthesis; L-histidine from 5-phospho-alpha-D-ribose 1-diphosphate: step 1/9.</text>
</comment>
<dbReference type="Proteomes" id="UP000182379">
    <property type="component" value="Unassembled WGS sequence"/>
</dbReference>
<dbReference type="GO" id="GO:0006427">
    <property type="term" value="P:histidyl-tRNA aminoacylation"/>
    <property type="evidence" value="ECO:0007669"/>
    <property type="project" value="TreeGrafter"/>
</dbReference>
<dbReference type="PROSITE" id="PS50862">
    <property type="entry name" value="AA_TRNA_LIGASE_II"/>
    <property type="match status" value="1"/>
</dbReference>
<dbReference type="PANTHER" id="PTHR43707">
    <property type="entry name" value="HISTIDYL-TRNA SYNTHETASE"/>
    <property type="match status" value="1"/>
</dbReference>
<evidence type="ECO:0000256" key="5">
    <source>
        <dbReference type="ARBA" id="ARBA00020397"/>
    </source>
</evidence>
<gene>
    <name evidence="8" type="primary">hisZ</name>
    <name evidence="11" type="ORF">SAMN05216495_102128</name>
</gene>
<dbReference type="RefSeq" id="WP_074704447.1">
    <property type="nucleotide sequence ID" value="NZ_CAMEFB010000026.1"/>
</dbReference>
<evidence type="ECO:0000256" key="9">
    <source>
        <dbReference type="PIRSR" id="PIRSR001549-1"/>
    </source>
</evidence>